<name>A0A0V0QEG1_PSEPJ</name>
<evidence type="ECO:0008006" key="3">
    <source>
        <dbReference type="Google" id="ProtNLM"/>
    </source>
</evidence>
<proteinExistence type="predicted"/>
<sequence>MQNKARTNNKVQQKNKTDTKQVKEEIVKVDSYFKTYQQKLYQVLQKSLKQINLKQNIINNIFTNFLPKKLIIKEKNPSKKKEQSQNEIIINDLENIINCNYEEMITVQELDITFLHKLERKQNRTLLETMDLLIPQFQAFQNVTILNMDLSQNQLEGGGQQLGDLLGNFTNAHTMNLIIDDNDFGKVGAEGLSSGLKKCTKVQNLNMKLSWNELGPNSIAMIGESLCGMKNMKQLNLNFQQNEIGTEGIEYLADNLRKLNNLSSLKINLTANIDLTNEDKNLLKGCCKQLRPKYNIIYV</sequence>
<dbReference type="Gene3D" id="3.80.10.10">
    <property type="entry name" value="Ribonuclease Inhibitor"/>
    <property type="match status" value="1"/>
</dbReference>
<protein>
    <recommendedName>
        <fullName evidence="3">Kinase domain protein</fullName>
    </recommendedName>
</protein>
<accession>A0A0V0QEG1</accession>
<dbReference type="Proteomes" id="UP000054937">
    <property type="component" value="Unassembled WGS sequence"/>
</dbReference>
<dbReference type="AlphaFoldDB" id="A0A0V0QEG1"/>
<gene>
    <name evidence="1" type="ORF">PPERSA_12828</name>
</gene>
<dbReference type="SUPFAM" id="SSF52047">
    <property type="entry name" value="RNI-like"/>
    <property type="match status" value="1"/>
</dbReference>
<evidence type="ECO:0000313" key="1">
    <source>
        <dbReference type="EMBL" id="KRX00609.1"/>
    </source>
</evidence>
<dbReference type="EMBL" id="LDAU01000184">
    <property type="protein sequence ID" value="KRX00609.1"/>
    <property type="molecule type" value="Genomic_DNA"/>
</dbReference>
<comment type="caution">
    <text evidence="1">The sequence shown here is derived from an EMBL/GenBank/DDBJ whole genome shotgun (WGS) entry which is preliminary data.</text>
</comment>
<evidence type="ECO:0000313" key="2">
    <source>
        <dbReference type="Proteomes" id="UP000054937"/>
    </source>
</evidence>
<organism evidence="1 2">
    <name type="scientific">Pseudocohnilembus persalinus</name>
    <name type="common">Ciliate</name>
    <dbReference type="NCBI Taxonomy" id="266149"/>
    <lineage>
        <taxon>Eukaryota</taxon>
        <taxon>Sar</taxon>
        <taxon>Alveolata</taxon>
        <taxon>Ciliophora</taxon>
        <taxon>Intramacronucleata</taxon>
        <taxon>Oligohymenophorea</taxon>
        <taxon>Scuticociliatia</taxon>
        <taxon>Philasterida</taxon>
        <taxon>Pseudocohnilembidae</taxon>
        <taxon>Pseudocohnilembus</taxon>
    </lineage>
</organism>
<keyword evidence="2" id="KW-1185">Reference proteome</keyword>
<reference evidence="1 2" key="1">
    <citation type="journal article" date="2015" name="Sci. Rep.">
        <title>Genome of the facultative scuticociliatosis pathogen Pseudocohnilembus persalinus provides insight into its virulence through horizontal gene transfer.</title>
        <authorList>
            <person name="Xiong J."/>
            <person name="Wang G."/>
            <person name="Cheng J."/>
            <person name="Tian M."/>
            <person name="Pan X."/>
            <person name="Warren A."/>
            <person name="Jiang C."/>
            <person name="Yuan D."/>
            <person name="Miao W."/>
        </authorList>
    </citation>
    <scope>NUCLEOTIDE SEQUENCE [LARGE SCALE GENOMIC DNA]</scope>
    <source>
        <strain evidence="1">36N120E</strain>
    </source>
</reference>
<dbReference type="InterPro" id="IPR032675">
    <property type="entry name" value="LRR_dom_sf"/>
</dbReference>
<dbReference type="OrthoDB" id="272549at2759"/>
<dbReference type="InParanoid" id="A0A0V0QEG1"/>